<evidence type="ECO:0000256" key="11">
    <source>
        <dbReference type="ARBA" id="ARBA00023136"/>
    </source>
</evidence>
<dbReference type="UniPathway" id="UPA00378"/>
<evidence type="ECO:0000256" key="13">
    <source>
        <dbReference type="SAM" id="Phobius"/>
    </source>
</evidence>
<evidence type="ECO:0000313" key="14">
    <source>
        <dbReference type="EMBL" id="KAA8916619.1"/>
    </source>
</evidence>
<keyword evidence="11 13" id="KW-0472">Membrane</keyword>
<keyword evidence="7 13" id="KW-0812">Transmembrane</keyword>
<comment type="cofactor">
    <cofactor evidence="1">
        <name>Mg(2+)</name>
        <dbReference type="ChEBI" id="CHEBI:18420"/>
    </cofactor>
</comment>
<keyword evidence="8" id="KW-0256">Endoplasmic reticulum</keyword>
<dbReference type="VEuPathDB" id="FungiDB:TRICI_001245"/>
<dbReference type="AlphaFoldDB" id="A0A642VAA0"/>
<keyword evidence="15" id="KW-1185">Reference proteome</keyword>
<feature type="transmembrane region" description="Helical" evidence="13">
    <location>
        <begin position="58"/>
        <end position="81"/>
    </location>
</feature>
<comment type="caution">
    <text evidence="14">The sequence shown here is derived from an EMBL/GenBank/DDBJ whole genome shotgun (WGS) entry which is preliminary data.</text>
</comment>
<comment type="similarity">
    <text evidence="4">Belongs to the UPP synthase family.</text>
</comment>
<organism evidence="14 15">
    <name type="scientific">Trichomonascus ciferrii</name>
    <dbReference type="NCBI Taxonomy" id="44093"/>
    <lineage>
        <taxon>Eukaryota</taxon>
        <taxon>Fungi</taxon>
        <taxon>Dikarya</taxon>
        <taxon>Ascomycota</taxon>
        <taxon>Saccharomycotina</taxon>
        <taxon>Dipodascomycetes</taxon>
        <taxon>Dipodascales</taxon>
        <taxon>Trichomonascaceae</taxon>
        <taxon>Trichomonascus</taxon>
        <taxon>Trichomonascus ciferrii complex</taxon>
    </lineage>
</organism>
<gene>
    <name evidence="14" type="ORF">TRICI_001245</name>
</gene>
<dbReference type="GO" id="GO:1904423">
    <property type="term" value="C:dehydrodolichyl diphosphate synthase complex"/>
    <property type="evidence" value="ECO:0007669"/>
    <property type="project" value="InterPro"/>
</dbReference>
<evidence type="ECO:0000256" key="4">
    <source>
        <dbReference type="ARBA" id="ARBA00005432"/>
    </source>
</evidence>
<comment type="pathway">
    <text evidence="3">Protein modification; protein glycosylation.</text>
</comment>
<evidence type="ECO:0000256" key="1">
    <source>
        <dbReference type="ARBA" id="ARBA00001946"/>
    </source>
</evidence>
<dbReference type="Proteomes" id="UP000761534">
    <property type="component" value="Unassembled WGS sequence"/>
</dbReference>
<evidence type="ECO:0000256" key="6">
    <source>
        <dbReference type="ARBA" id="ARBA00022679"/>
    </source>
</evidence>
<evidence type="ECO:0000256" key="3">
    <source>
        <dbReference type="ARBA" id="ARBA00004922"/>
    </source>
</evidence>
<evidence type="ECO:0000313" key="15">
    <source>
        <dbReference type="Proteomes" id="UP000761534"/>
    </source>
</evidence>
<dbReference type="GO" id="GO:0045547">
    <property type="term" value="F:ditrans,polycis-polyprenyl diphosphate synthase [(2E,6E)-farnesyl diphosphate specific] activity"/>
    <property type="evidence" value="ECO:0007669"/>
    <property type="project" value="UniProtKB-EC"/>
</dbReference>
<evidence type="ECO:0000256" key="12">
    <source>
        <dbReference type="ARBA" id="ARBA00047353"/>
    </source>
</evidence>
<dbReference type="OrthoDB" id="19639at2759"/>
<dbReference type="InterPro" id="IPR038887">
    <property type="entry name" value="Nus1/NgBR"/>
</dbReference>
<evidence type="ECO:0000256" key="9">
    <source>
        <dbReference type="ARBA" id="ARBA00022842"/>
    </source>
</evidence>
<reference evidence="14" key="1">
    <citation type="journal article" date="2019" name="G3 (Bethesda)">
        <title>Genome Assemblies of Two Rare Opportunistic Yeast Pathogens: Diutina rugosa (syn. Candida rugosa) and Trichomonascus ciferrii (syn. Candida ciferrii).</title>
        <authorList>
            <person name="Mixao V."/>
            <person name="Saus E."/>
            <person name="Hansen A.P."/>
            <person name="Lass-Florl C."/>
            <person name="Gabaldon T."/>
        </authorList>
    </citation>
    <scope>NUCLEOTIDE SEQUENCE</scope>
    <source>
        <strain evidence="14">CBS 4856</strain>
    </source>
</reference>
<evidence type="ECO:0000256" key="7">
    <source>
        <dbReference type="ARBA" id="ARBA00022692"/>
    </source>
</evidence>
<dbReference type="Gene3D" id="3.40.1180.10">
    <property type="entry name" value="Decaprenyl diphosphate synthase-like"/>
    <property type="match status" value="1"/>
</dbReference>
<keyword evidence="6" id="KW-0808">Transferase</keyword>
<evidence type="ECO:0000256" key="2">
    <source>
        <dbReference type="ARBA" id="ARBA00004586"/>
    </source>
</evidence>
<dbReference type="EC" id="2.5.1.87" evidence="5"/>
<evidence type="ECO:0000256" key="8">
    <source>
        <dbReference type="ARBA" id="ARBA00022824"/>
    </source>
</evidence>
<sequence>MVASSVEQPVGVPVGEGKSLKLRGSPNPATNGVTPLAVISQLFSAPAAKQQQSSLNAYVLHGALQLFYLLLSVYLTAIAYYHRLKMQLVMMFYHHNRTPQLIRNDVQPLAKIPGHVAVVLNFHEQEEVEGGGVDGLLDQAGEVAAWCIGAGIRTLTVYERYGVLKTLDQQRVYNAIARKLDSYFGVKERPRFNVRIPHNATSYANGSIKDAINLDINLISEEDGRATIVELAKTLAELALAEKISAKDLSVDIIDGEMKTLVMGEPDLLVLFSPTVDLQGFPPWQIRLSEIFHQPDNNDVSYGVFIKALKTYANCKINVGR</sequence>
<evidence type="ECO:0000256" key="5">
    <source>
        <dbReference type="ARBA" id="ARBA00012596"/>
    </source>
</evidence>
<dbReference type="SUPFAM" id="SSF64005">
    <property type="entry name" value="Undecaprenyl diphosphate synthase"/>
    <property type="match status" value="1"/>
</dbReference>
<keyword evidence="9" id="KW-0460">Magnesium</keyword>
<proteinExistence type="inferred from homology"/>
<protein>
    <recommendedName>
        <fullName evidence="5">ditrans,polycis-polyprenyl diphosphate synthase [(2E,6E)-farnesyldiphosphate specific]</fullName>
        <ecNumber evidence="5">2.5.1.87</ecNumber>
    </recommendedName>
</protein>
<dbReference type="PANTHER" id="PTHR21528">
    <property type="entry name" value="DEHYDRODOLICHYL DIPHOSPHATE SYNTHASE COMPLEX SUBUNIT NUS1"/>
    <property type="match status" value="1"/>
</dbReference>
<accession>A0A642VAA0</accession>
<evidence type="ECO:0000256" key="10">
    <source>
        <dbReference type="ARBA" id="ARBA00022989"/>
    </source>
</evidence>
<name>A0A642VAA0_9ASCO</name>
<dbReference type="InterPro" id="IPR036424">
    <property type="entry name" value="UPP_synth-like_sf"/>
</dbReference>
<comment type="subcellular location">
    <subcellularLocation>
        <location evidence="2">Endoplasmic reticulum membrane</location>
    </subcellularLocation>
</comment>
<keyword evidence="10 13" id="KW-1133">Transmembrane helix</keyword>
<dbReference type="EMBL" id="SWFS01000093">
    <property type="protein sequence ID" value="KAA8916619.1"/>
    <property type="molecule type" value="Genomic_DNA"/>
</dbReference>
<dbReference type="PANTHER" id="PTHR21528:SF0">
    <property type="entry name" value="DEHYDRODOLICHYL DIPHOSPHATE SYNTHASE COMPLEX SUBUNIT NUS1"/>
    <property type="match status" value="1"/>
</dbReference>
<comment type="catalytic activity">
    <reaction evidence="12">
        <text>n isopentenyl diphosphate + (2E,6E)-farnesyl diphosphate = a di-trans,poly-cis-polyprenyl diphosphate + n diphosphate</text>
        <dbReference type="Rhea" id="RHEA:53008"/>
        <dbReference type="Rhea" id="RHEA-COMP:19494"/>
        <dbReference type="ChEBI" id="CHEBI:33019"/>
        <dbReference type="ChEBI" id="CHEBI:128769"/>
        <dbReference type="ChEBI" id="CHEBI:136960"/>
        <dbReference type="ChEBI" id="CHEBI:175763"/>
        <dbReference type="EC" id="2.5.1.87"/>
    </reaction>
</comment>
<dbReference type="GO" id="GO:0005789">
    <property type="term" value="C:endoplasmic reticulum membrane"/>
    <property type="evidence" value="ECO:0007669"/>
    <property type="project" value="UniProtKB-SubCell"/>
</dbReference>